<evidence type="ECO:0000313" key="3">
    <source>
        <dbReference type="Proteomes" id="UP000199321"/>
    </source>
</evidence>
<name>A0A1G7I1L8_9FLAO</name>
<gene>
    <name evidence="2" type="ORF">SAMN05421855_10552</name>
</gene>
<dbReference type="STRING" id="227084.SAMN05421855_10552"/>
<dbReference type="OrthoDB" id="1454109at2"/>
<feature type="coiled-coil region" evidence="1">
    <location>
        <begin position="29"/>
        <end position="67"/>
    </location>
</feature>
<evidence type="ECO:0008006" key="4">
    <source>
        <dbReference type="Google" id="ProtNLM"/>
    </source>
</evidence>
<dbReference type="AlphaFoldDB" id="A0A1G7I1L8"/>
<dbReference type="PROSITE" id="PS51257">
    <property type="entry name" value="PROKAR_LIPOPROTEIN"/>
    <property type="match status" value="1"/>
</dbReference>
<dbReference type="Proteomes" id="UP000199321">
    <property type="component" value="Unassembled WGS sequence"/>
</dbReference>
<sequence length="67" mass="7477">MKIFLKIGIVFAVVLLASCRDTKKEDAETKAVLEQIEAVEAEVEKINESLKENENELDAALQELDSI</sequence>
<evidence type="ECO:0000256" key="1">
    <source>
        <dbReference type="SAM" id="Coils"/>
    </source>
</evidence>
<dbReference type="RefSeq" id="WP_093144941.1">
    <property type="nucleotide sequence ID" value="NZ_BMWO01000007.1"/>
</dbReference>
<organism evidence="2 3">
    <name type="scientific">Ulvibacter litoralis</name>
    <dbReference type="NCBI Taxonomy" id="227084"/>
    <lineage>
        <taxon>Bacteria</taxon>
        <taxon>Pseudomonadati</taxon>
        <taxon>Bacteroidota</taxon>
        <taxon>Flavobacteriia</taxon>
        <taxon>Flavobacteriales</taxon>
        <taxon>Flavobacteriaceae</taxon>
        <taxon>Ulvibacter</taxon>
    </lineage>
</organism>
<proteinExistence type="predicted"/>
<reference evidence="2 3" key="1">
    <citation type="submission" date="2016-10" db="EMBL/GenBank/DDBJ databases">
        <authorList>
            <person name="de Groot N.N."/>
        </authorList>
    </citation>
    <scope>NUCLEOTIDE SEQUENCE [LARGE SCALE GENOMIC DNA]</scope>
    <source>
        <strain evidence="2 3">DSM 16195</strain>
    </source>
</reference>
<evidence type="ECO:0000313" key="2">
    <source>
        <dbReference type="EMBL" id="SDF06641.1"/>
    </source>
</evidence>
<protein>
    <recommendedName>
        <fullName evidence="4">Lipoprotein</fullName>
    </recommendedName>
</protein>
<dbReference type="EMBL" id="FNBA01000005">
    <property type="protein sequence ID" value="SDF06641.1"/>
    <property type="molecule type" value="Genomic_DNA"/>
</dbReference>
<keyword evidence="1" id="KW-0175">Coiled coil</keyword>
<keyword evidence="3" id="KW-1185">Reference proteome</keyword>
<accession>A0A1G7I1L8</accession>